<evidence type="ECO:0000256" key="1">
    <source>
        <dbReference type="ARBA" id="ARBA00022737"/>
    </source>
</evidence>
<keyword evidence="7" id="KW-1185">Reference proteome</keyword>
<proteinExistence type="predicted"/>
<dbReference type="PANTHER" id="PTHR15081">
    <property type="entry name" value="NUCLEAR AUTOANTIGENIC SPERM PROTEIN NASP -RELATED"/>
    <property type="match status" value="1"/>
</dbReference>
<gene>
    <name evidence="6" type="ORF">RFI_13265</name>
</gene>
<keyword evidence="3" id="KW-0175">Coiled coil</keyword>
<evidence type="ECO:0000313" key="6">
    <source>
        <dbReference type="EMBL" id="ETO23891.1"/>
    </source>
</evidence>
<dbReference type="GO" id="GO:0005654">
    <property type="term" value="C:nucleoplasm"/>
    <property type="evidence" value="ECO:0007669"/>
    <property type="project" value="TreeGrafter"/>
</dbReference>
<dbReference type="AlphaFoldDB" id="X6ND64"/>
<dbReference type="Proteomes" id="UP000023152">
    <property type="component" value="Unassembled WGS sequence"/>
</dbReference>
<feature type="region of interest" description="Disordered" evidence="4">
    <location>
        <begin position="121"/>
        <end position="142"/>
    </location>
</feature>
<dbReference type="PANTHER" id="PTHR15081:SF1">
    <property type="entry name" value="NUCLEAR AUTOANTIGENIC SPERM PROTEIN"/>
    <property type="match status" value="1"/>
</dbReference>
<evidence type="ECO:0000256" key="4">
    <source>
        <dbReference type="SAM" id="MobiDB-lite"/>
    </source>
</evidence>
<evidence type="ECO:0000256" key="5">
    <source>
        <dbReference type="SAM" id="Phobius"/>
    </source>
</evidence>
<feature type="transmembrane region" description="Helical" evidence="5">
    <location>
        <begin position="339"/>
        <end position="360"/>
    </location>
</feature>
<feature type="coiled-coil region" evidence="3">
    <location>
        <begin position="35"/>
        <end position="62"/>
    </location>
</feature>
<keyword evidence="5" id="KW-1133">Transmembrane helix</keyword>
<keyword evidence="5" id="KW-0472">Membrane</keyword>
<keyword evidence="1" id="KW-0677">Repeat</keyword>
<accession>X6ND64</accession>
<dbReference type="GO" id="GO:0042393">
    <property type="term" value="F:histone binding"/>
    <property type="evidence" value="ECO:0007669"/>
    <property type="project" value="TreeGrafter"/>
</dbReference>
<dbReference type="EMBL" id="ASPP01009619">
    <property type="protein sequence ID" value="ETO23891.1"/>
    <property type="molecule type" value="Genomic_DNA"/>
</dbReference>
<keyword evidence="2" id="KW-0802">TPR repeat</keyword>
<dbReference type="InterPro" id="IPR051730">
    <property type="entry name" value="NASP-like"/>
</dbReference>
<evidence type="ECO:0000256" key="2">
    <source>
        <dbReference type="ARBA" id="ARBA00022803"/>
    </source>
</evidence>
<dbReference type="GO" id="GO:0034080">
    <property type="term" value="P:CENP-A containing chromatin assembly"/>
    <property type="evidence" value="ECO:0007669"/>
    <property type="project" value="TreeGrafter"/>
</dbReference>
<evidence type="ECO:0000313" key="7">
    <source>
        <dbReference type="Proteomes" id="UP000023152"/>
    </source>
</evidence>
<comment type="caution">
    <text evidence="6">The sequence shown here is derived from an EMBL/GenBank/DDBJ whole genome shotgun (WGS) entry which is preliminary data.</text>
</comment>
<evidence type="ECO:0000256" key="3">
    <source>
        <dbReference type="SAM" id="Coils"/>
    </source>
</evidence>
<feature type="transmembrane region" description="Helical" evidence="5">
    <location>
        <begin position="405"/>
        <end position="432"/>
    </location>
</feature>
<protein>
    <submittedName>
        <fullName evidence="6">Uncharacterized protein</fullName>
    </submittedName>
</protein>
<keyword evidence="5" id="KW-0812">Transmembrane</keyword>
<dbReference type="OrthoDB" id="5587616at2759"/>
<dbReference type="GO" id="GO:0006335">
    <property type="term" value="P:DNA replication-dependent chromatin assembly"/>
    <property type="evidence" value="ECO:0007669"/>
    <property type="project" value="TreeGrafter"/>
</dbReference>
<reference evidence="6 7" key="1">
    <citation type="journal article" date="2013" name="Curr. Biol.">
        <title>The Genome of the Foraminiferan Reticulomyxa filosa.</title>
        <authorList>
            <person name="Glockner G."/>
            <person name="Hulsmann N."/>
            <person name="Schleicher M."/>
            <person name="Noegel A.A."/>
            <person name="Eichinger L."/>
            <person name="Gallinger C."/>
            <person name="Pawlowski J."/>
            <person name="Sierra R."/>
            <person name="Euteneuer U."/>
            <person name="Pillet L."/>
            <person name="Moustafa A."/>
            <person name="Platzer M."/>
            <person name="Groth M."/>
            <person name="Szafranski K."/>
            <person name="Schliwa M."/>
        </authorList>
    </citation>
    <scope>NUCLEOTIDE SEQUENCE [LARGE SCALE GENOMIC DNA]</scope>
</reference>
<organism evidence="6 7">
    <name type="scientific">Reticulomyxa filosa</name>
    <dbReference type="NCBI Taxonomy" id="46433"/>
    <lineage>
        <taxon>Eukaryota</taxon>
        <taxon>Sar</taxon>
        <taxon>Rhizaria</taxon>
        <taxon>Retaria</taxon>
        <taxon>Foraminifera</taxon>
        <taxon>Monothalamids</taxon>
        <taxon>Reticulomyxidae</taxon>
        <taxon>Reticulomyxa</taxon>
    </lineage>
</organism>
<sequence length="526" mass="62420">MSILATIKEENAIELDITIDNWRGHLDRSEILIKEKDFENAASNLSQLLEFLEERRDRLDRKRIKHFVFDFVCLKKKKRRKTPKKKKKKLIVGTVEMEMERTRMDRKMEKKMTILNIDERRTKRREEEEDEEDMWGGMGIAGSQKTAKPIQMGGGYSNNNNNGMGGDEVSQRERQKDEALRQMIARSSSEDREVAWEALEMARLLCEGHWKAIGQKTHVPRGMVCMLMEIHSLLGEVQIENGMFERSIDEFEKAIAYYHRHCFDNIRDLTFFHFMCSKSAECAKLSVAFQFHLKTTVNLLYKRLVQMLTDLGLCPNEENMFRTFYYYYYFLNIYYINIMYVYIYIYTFIYLYLCVCVLFFNSEETLQSISNTLTNEQLKKKMGHVMYQDMMELQKLLDAVLAKEIVWFVFIVVNCYCYYHYFYLLFFVFFFLNRQKLVEEEIKEEARRHNQKAGGAAGTQEGHGLYDFNKENSSRQHNVAGTDIVEGRSNINIHDFLKMKRRKRTFGQAGIRDETTYEPVSKKFKS</sequence>
<name>X6ND64_RETFI</name>